<evidence type="ECO:0000313" key="4">
    <source>
        <dbReference type="Proteomes" id="UP000235611"/>
    </source>
</evidence>
<keyword evidence="1" id="KW-0472">Membrane</keyword>
<reference evidence="4" key="1">
    <citation type="submission" date="2016-07" db="EMBL/GenBank/DDBJ databases">
        <title>Nontailed viruses are major unrecognized killers of bacteria in the ocean.</title>
        <authorList>
            <person name="Kauffman K."/>
            <person name="Hussain F."/>
            <person name="Yang J."/>
            <person name="Arevalo P."/>
            <person name="Brown J."/>
            <person name="Cutler M."/>
            <person name="Kelly L."/>
            <person name="Polz M.F."/>
        </authorList>
    </citation>
    <scope>NUCLEOTIDE SEQUENCE [LARGE SCALE GENOMIC DNA]</scope>
    <source>
        <strain evidence="4">10N.222.49.A5</strain>
    </source>
</reference>
<dbReference type="RefSeq" id="WP_102477336.1">
    <property type="nucleotide sequence ID" value="NZ_MDBO01000001.1"/>
</dbReference>
<proteinExistence type="predicted"/>
<dbReference type="PANTHER" id="PTHR45947">
    <property type="entry name" value="SULFOQUINOVOSYL TRANSFERASE SQD2"/>
    <property type="match status" value="1"/>
</dbReference>
<dbReference type="EMBL" id="MDBO01000001">
    <property type="protein sequence ID" value="PMP17079.1"/>
    <property type="molecule type" value="Genomic_DNA"/>
</dbReference>
<evidence type="ECO:0000313" key="3">
    <source>
        <dbReference type="EMBL" id="PMP17079.1"/>
    </source>
</evidence>
<keyword evidence="1" id="KW-1133">Transmembrane helix</keyword>
<protein>
    <recommendedName>
        <fullName evidence="2">Glycosyl transferase family 1 domain-containing protein</fullName>
    </recommendedName>
</protein>
<feature type="transmembrane region" description="Helical" evidence="1">
    <location>
        <begin position="78"/>
        <end position="96"/>
    </location>
</feature>
<dbReference type="SUPFAM" id="SSF53756">
    <property type="entry name" value="UDP-Glycosyltransferase/glycogen phosphorylase"/>
    <property type="match status" value="1"/>
</dbReference>
<evidence type="ECO:0000256" key="1">
    <source>
        <dbReference type="SAM" id="Phobius"/>
    </source>
</evidence>
<gene>
    <name evidence="3" type="ORF">BCS93_00345</name>
</gene>
<dbReference type="Gene3D" id="3.40.50.2000">
    <property type="entry name" value="Glycogen Phosphorylase B"/>
    <property type="match status" value="1"/>
</dbReference>
<dbReference type="GO" id="GO:0016757">
    <property type="term" value="F:glycosyltransferase activity"/>
    <property type="evidence" value="ECO:0007669"/>
    <property type="project" value="InterPro"/>
</dbReference>
<name>A0AAP8N1N7_9VIBR</name>
<dbReference type="InterPro" id="IPR050194">
    <property type="entry name" value="Glycosyltransferase_grp1"/>
</dbReference>
<organism evidence="3 4">
    <name type="scientific">Vibrio breoganii</name>
    <dbReference type="NCBI Taxonomy" id="553239"/>
    <lineage>
        <taxon>Bacteria</taxon>
        <taxon>Pseudomonadati</taxon>
        <taxon>Pseudomonadota</taxon>
        <taxon>Gammaproteobacteria</taxon>
        <taxon>Vibrionales</taxon>
        <taxon>Vibrionaceae</taxon>
        <taxon>Vibrio</taxon>
    </lineage>
</organism>
<comment type="caution">
    <text evidence="3">The sequence shown here is derived from an EMBL/GenBank/DDBJ whole genome shotgun (WGS) entry which is preliminary data.</text>
</comment>
<accession>A0AAP8N1N7</accession>
<sequence length="387" mass="42886">MKPNHCIIFDPIPYHGGSKVATQFAIQQVNDGTMFHVLSASPMSWNQDQSNKVSVTTLAMPKCLAIQTQGLGYWAKQAYLMFCLTMFTAWVLITKFKKPNTLVMASGPGVDFAGYAVSKLMQIPLLQLIHGPVGKSSAAKWCLNQGHPTFYLQSAEPSLLLCMDSESLPANFKTFTNGLDENDYPTPHSFSSNGITSFYWAASLLKWKGLDILKHAIELTEPSSQLTTNICYIKPQNSNAEQSLVDATIPNTCWYHEPNNLDEIRAKSDVYISTSTNEPFGLSTLEALAAGLIVVIPRDNAFWDKKLQHNVNCIKYAVNDAQSLSQTMAHIAKNPEQYQGIAKQGQEVATQYLASNTYRDIAWTIEAKRPQEPTLGSGYEIKSGEQQ</sequence>
<dbReference type="Pfam" id="PF00534">
    <property type="entry name" value="Glycos_transf_1"/>
    <property type="match status" value="1"/>
</dbReference>
<feature type="domain" description="Glycosyl transferase family 1" evidence="2">
    <location>
        <begin position="202"/>
        <end position="347"/>
    </location>
</feature>
<dbReference type="AlphaFoldDB" id="A0AAP8N1N7"/>
<dbReference type="PANTHER" id="PTHR45947:SF3">
    <property type="entry name" value="SULFOQUINOVOSYL TRANSFERASE SQD2"/>
    <property type="match status" value="1"/>
</dbReference>
<dbReference type="InterPro" id="IPR001296">
    <property type="entry name" value="Glyco_trans_1"/>
</dbReference>
<dbReference type="Proteomes" id="UP000235611">
    <property type="component" value="Unassembled WGS sequence"/>
</dbReference>
<keyword evidence="1" id="KW-0812">Transmembrane</keyword>
<evidence type="ECO:0000259" key="2">
    <source>
        <dbReference type="Pfam" id="PF00534"/>
    </source>
</evidence>